<dbReference type="InterPro" id="IPR014009">
    <property type="entry name" value="PIK_FAT"/>
</dbReference>
<comment type="caution">
    <text evidence="2">The sequence shown here is derived from an EMBL/GenBank/DDBJ whole genome shotgun (WGS) entry which is preliminary data.</text>
</comment>
<protein>
    <submittedName>
        <fullName evidence="2">Serine-protein kinase ATM</fullName>
    </submittedName>
</protein>
<accession>A0AAD9VDI9</accession>
<dbReference type="GO" id="GO:0006974">
    <property type="term" value="P:DNA damage response"/>
    <property type="evidence" value="ECO:0007669"/>
    <property type="project" value="InterPro"/>
</dbReference>
<dbReference type="Proteomes" id="UP001249851">
    <property type="component" value="Unassembled WGS sequence"/>
</dbReference>
<dbReference type="EMBL" id="JARQWQ010000007">
    <property type="protein sequence ID" value="KAK2570541.1"/>
    <property type="molecule type" value="Genomic_DNA"/>
</dbReference>
<dbReference type="InterPro" id="IPR003151">
    <property type="entry name" value="PIK-rel_kinase_FAT"/>
</dbReference>
<reference evidence="2" key="1">
    <citation type="journal article" date="2023" name="G3 (Bethesda)">
        <title>Whole genome assembly and annotation of the endangered Caribbean coral Acropora cervicornis.</title>
        <authorList>
            <person name="Selwyn J.D."/>
            <person name="Vollmer S.V."/>
        </authorList>
    </citation>
    <scope>NUCLEOTIDE SEQUENCE</scope>
    <source>
        <strain evidence="2">K2</strain>
    </source>
</reference>
<reference evidence="2" key="2">
    <citation type="journal article" date="2023" name="Science">
        <title>Genomic signatures of disease resistance in endangered staghorn corals.</title>
        <authorList>
            <person name="Vollmer S.V."/>
            <person name="Selwyn J.D."/>
            <person name="Despard B.A."/>
            <person name="Roesel C.L."/>
        </authorList>
    </citation>
    <scope>NUCLEOTIDE SEQUENCE</scope>
    <source>
        <strain evidence="2">K2</strain>
    </source>
</reference>
<keyword evidence="2" id="KW-0808">Transferase</keyword>
<evidence type="ECO:0000313" key="2">
    <source>
        <dbReference type="EMBL" id="KAK2570541.1"/>
    </source>
</evidence>
<keyword evidence="3" id="KW-1185">Reference proteome</keyword>
<dbReference type="PANTHER" id="PTHR37079">
    <property type="entry name" value="SERINE/THREONINE-PROTEIN KINASE ATM"/>
    <property type="match status" value="1"/>
</dbReference>
<dbReference type="GO" id="GO:0004674">
    <property type="term" value="F:protein serine/threonine kinase activity"/>
    <property type="evidence" value="ECO:0007669"/>
    <property type="project" value="InterPro"/>
</dbReference>
<sequence length="483" mass="55918">MKNFGLDHVMRIYLKGLSAENPQAAAEVAELQYESAWRNCVWDLDTVSSVGTESRQGFHQSLYSCLRSLHEEELELFQGTLDSAKLQVMQEVAHVSLESVQSVYPSLTRLQCLVELENFAQNIDSAETNLVDVWEERFPLPDNDFEFLEPLLALRTSMLQTRVKVMSKDSDRPEDVMKLAGAYKDFAVHLEMQAKMARQSNNPQVAEKALFRIRQLQSGIAAIQTRLEGEDLGVSWSWKMEEAKLRWARGEQDTAMFLLRSLGKHLEKVSDQSSEASRLYPQALGLYGNWLAESKSENPNTIIEEYLKKAACLMECMEDGEQASRIEVPLLEMTLFKSFLSLAWFADTQYQKKVNFMSSSTYENKETLMRKSKVESERLQRVIESQKDRYARTLNLQAQMDERELRQVFEDRQAFLKTAVEYYIKTLQTGDKYDLRIFRLCSLWFDNANEEFVSKMIKEHPFVANTSRRFFFSFAVLLCLHEG</sequence>
<feature type="domain" description="FAT" evidence="1">
    <location>
        <begin position="1"/>
        <end position="483"/>
    </location>
</feature>
<name>A0AAD9VDI9_ACRCE</name>
<dbReference type="PROSITE" id="PS51189">
    <property type="entry name" value="FAT"/>
    <property type="match status" value="1"/>
</dbReference>
<dbReference type="InterPro" id="IPR038980">
    <property type="entry name" value="ATM_plant"/>
</dbReference>
<evidence type="ECO:0000259" key="1">
    <source>
        <dbReference type="PROSITE" id="PS51189"/>
    </source>
</evidence>
<organism evidence="2 3">
    <name type="scientific">Acropora cervicornis</name>
    <name type="common">Staghorn coral</name>
    <dbReference type="NCBI Taxonomy" id="6130"/>
    <lineage>
        <taxon>Eukaryota</taxon>
        <taxon>Metazoa</taxon>
        <taxon>Cnidaria</taxon>
        <taxon>Anthozoa</taxon>
        <taxon>Hexacorallia</taxon>
        <taxon>Scleractinia</taxon>
        <taxon>Astrocoeniina</taxon>
        <taxon>Acroporidae</taxon>
        <taxon>Acropora</taxon>
    </lineage>
</organism>
<dbReference type="PANTHER" id="PTHR37079:SF4">
    <property type="entry name" value="SERINE_THREONINE-PROTEIN KINASE ATM"/>
    <property type="match status" value="1"/>
</dbReference>
<dbReference type="AlphaFoldDB" id="A0AAD9VDI9"/>
<dbReference type="Pfam" id="PF02259">
    <property type="entry name" value="FAT"/>
    <property type="match status" value="1"/>
</dbReference>
<gene>
    <name evidence="2" type="ORF">P5673_004207</name>
</gene>
<evidence type="ECO:0000313" key="3">
    <source>
        <dbReference type="Proteomes" id="UP001249851"/>
    </source>
</evidence>
<keyword evidence="2" id="KW-0418">Kinase</keyword>
<proteinExistence type="predicted"/>